<evidence type="ECO:0000313" key="1">
    <source>
        <dbReference type="Proteomes" id="UP000095283"/>
    </source>
</evidence>
<dbReference type="Proteomes" id="UP000095283">
    <property type="component" value="Unplaced"/>
</dbReference>
<accession>A0A1I7WIS0</accession>
<evidence type="ECO:0000313" key="2">
    <source>
        <dbReference type="WBParaSite" id="Hba_04867"/>
    </source>
</evidence>
<proteinExistence type="predicted"/>
<keyword evidence="1" id="KW-1185">Reference proteome</keyword>
<name>A0A1I7WIS0_HETBA</name>
<protein>
    <submittedName>
        <fullName evidence="2">GatB_N domain-containing protein</fullName>
    </submittedName>
</protein>
<sequence length="218" mass="24461">MPLRRSDVGVREVFLFFPARMDARPTAAAVLQLRLLDVYGDCNFYDDDLFVEKYNNIRNLRCNCCIERCYFGLLNVIDVNHLISDVSNLCEDGRIRMGIEVHKGIAQTLPGTSHSVAYESTATALQLKESSDVLTLSGDGILVGVAVRFLFNYCDRLTENTSSRSSGYITETDFVGANAIVAVIRKDQYGIMEYENRTHITACTMSLFIHTKSVFIDT</sequence>
<dbReference type="WBParaSite" id="Hba_04867">
    <property type="protein sequence ID" value="Hba_04867"/>
    <property type="gene ID" value="Hba_04867"/>
</dbReference>
<reference evidence="2" key="1">
    <citation type="submission" date="2016-11" db="UniProtKB">
        <authorList>
            <consortium name="WormBaseParasite"/>
        </authorList>
    </citation>
    <scope>IDENTIFICATION</scope>
</reference>
<organism evidence="1 2">
    <name type="scientific">Heterorhabditis bacteriophora</name>
    <name type="common">Entomopathogenic nematode worm</name>
    <dbReference type="NCBI Taxonomy" id="37862"/>
    <lineage>
        <taxon>Eukaryota</taxon>
        <taxon>Metazoa</taxon>
        <taxon>Ecdysozoa</taxon>
        <taxon>Nematoda</taxon>
        <taxon>Chromadorea</taxon>
        <taxon>Rhabditida</taxon>
        <taxon>Rhabditina</taxon>
        <taxon>Rhabditomorpha</taxon>
        <taxon>Strongyloidea</taxon>
        <taxon>Heterorhabditidae</taxon>
        <taxon>Heterorhabditis</taxon>
    </lineage>
</organism>
<dbReference type="AlphaFoldDB" id="A0A1I7WIS0"/>